<reference evidence="1" key="1">
    <citation type="submission" date="2022-01" db="EMBL/GenBank/DDBJ databases">
        <title>Genome sequence and assembly of Parabukholderia sp. RG36.</title>
        <authorList>
            <person name="Chhetri G."/>
        </authorList>
    </citation>
    <scope>NUCLEOTIDE SEQUENCE</scope>
    <source>
        <strain evidence="1">RG36</strain>
    </source>
</reference>
<name>A0A9X1UJ60_9BURK</name>
<proteinExistence type="predicted"/>
<gene>
    <name evidence="1" type="ORF">L5014_24760</name>
</gene>
<evidence type="ECO:0000313" key="2">
    <source>
        <dbReference type="Proteomes" id="UP001139308"/>
    </source>
</evidence>
<dbReference type="RefSeq" id="WP_238466464.1">
    <property type="nucleotide sequence ID" value="NZ_JAKLJA010000025.1"/>
</dbReference>
<evidence type="ECO:0000313" key="1">
    <source>
        <dbReference type="EMBL" id="MCG5076538.1"/>
    </source>
</evidence>
<organism evidence="1 2">
    <name type="scientific">Paraburkholderia tagetis</name>
    <dbReference type="NCBI Taxonomy" id="2913261"/>
    <lineage>
        <taxon>Bacteria</taxon>
        <taxon>Pseudomonadati</taxon>
        <taxon>Pseudomonadota</taxon>
        <taxon>Betaproteobacteria</taxon>
        <taxon>Burkholderiales</taxon>
        <taxon>Burkholderiaceae</taxon>
        <taxon>Paraburkholderia</taxon>
    </lineage>
</organism>
<accession>A0A9X1UJ60</accession>
<keyword evidence="2" id="KW-1185">Reference proteome</keyword>
<sequence length="79" mass="8777">MPRANVQFIGEIIEYQKTALLPGANVLPFPITNPVEYFDLRVLTGDPDSAAEQTGTRLHPMALIPVSQRTEIEALSQER</sequence>
<protein>
    <submittedName>
        <fullName evidence="1">Uncharacterized protein</fullName>
    </submittedName>
</protein>
<dbReference type="Proteomes" id="UP001139308">
    <property type="component" value="Unassembled WGS sequence"/>
</dbReference>
<dbReference type="EMBL" id="JAKLJA010000025">
    <property type="protein sequence ID" value="MCG5076538.1"/>
    <property type="molecule type" value="Genomic_DNA"/>
</dbReference>
<dbReference type="AlphaFoldDB" id="A0A9X1UJ60"/>
<comment type="caution">
    <text evidence="1">The sequence shown here is derived from an EMBL/GenBank/DDBJ whole genome shotgun (WGS) entry which is preliminary data.</text>
</comment>